<organism evidence="1 2">
    <name type="scientific">Lophiotrema nucula</name>
    <dbReference type="NCBI Taxonomy" id="690887"/>
    <lineage>
        <taxon>Eukaryota</taxon>
        <taxon>Fungi</taxon>
        <taxon>Dikarya</taxon>
        <taxon>Ascomycota</taxon>
        <taxon>Pezizomycotina</taxon>
        <taxon>Dothideomycetes</taxon>
        <taxon>Pleosporomycetidae</taxon>
        <taxon>Pleosporales</taxon>
        <taxon>Lophiotremataceae</taxon>
        <taxon>Lophiotrema</taxon>
    </lineage>
</organism>
<sequence length="507" mass="57878">MSGTSDRRVANGKNLNDLPDELILGFFHALADISRDRVRDEARVSVFWPVCLVNRRFNAIATPFLYASLSVSRRLLRTLKDRVDLLANVQRCSFLHHRHIFLRRFSRALIKVAIEDLGVSWPAALLGPMSYQEQSENDYWGIAAILCCTPKVRCILLHFDDIDSRVHFAAGELISITLAPVISAALRRGMGTVHNFQHLQEIKINMHNIPVEKVSSLFRLPSLRSVKLWGLHQSAPSTTDHDLLWDCPPSTSFVERLWLWQADLPSSIVAKAIGCCKDLRDFVHFEGEDQTREWYQDLLVSLLVHIDSLRNLRLGEWTSKYEGEPLWDLRKLRVLERLDIPVRMVLGVGGARNIDIDHILGFGSVLPSSIKKLDLLFWGDAPAQKVTSAFQEPVSQGSPLPHLKSMKVIYKIFCDPFNGNWVWELPLEFVAYQRNCIEKDIAFDYQFKHYYMDDDDDAVKKTGAVMLNHPDGREFIRHAPEYGGLLGEYAVNADVEEDEWMNGSLSD</sequence>
<dbReference type="AlphaFoldDB" id="A0A6A5YXD8"/>
<dbReference type="OrthoDB" id="3690497at2759"/>
<protein>
    <recommendedName>
        <fullName evidence="3">F-box domain-containing protein</fullName>
    </recommendedName>
</protein>
<evidence type="ECO:0008006" key="3">
    <source>
        <dbReference type="Google" id="ProtNLM"/>
    </source>
</evidence>
<accession>A0A6A5YXD8</accession>
<evidence type="ECO:0000313" key="1">
    <source>
        <dbReference type="EMBL" id="KAF2111257.1"/>
    </source>
</evidence>
<name>A0A6A5YXD8_9PLEO</name>
<proteinExistence type="predicted"/>
<dbReference type="EMBL" id="ML977335">
    <property type="protein sequence ID" value="KAF2111257.1"/>
    <property type="molecule type" value="Genomic_DNA"/>
</dbReference>
<reference evidence="1" key="1">
    <citation type="journal article" date="2020" name="Stud. Mycol.">
        <title>101 Dothideomycetes genomes: a test case for predicting lifestyles and emergence of pathogens.</title>
        <authorList>
            <person name="Haridas S."/>
            <person name="Albert R."/>
            <person name="Binder M."/>
            <person name="Bloem J."/>
            <person name="Labutti K."/>
            <person name="Salamov A."/>
            <person name="Andreopoulos B."/>
            <person name="Baker S."/>
            <person name="Barry K."/>
            <person name="Bills G."/>
            <person name="Bluhm B."/>
            <person name="Cannon C."/>
            <person name="Castanera R."/>
            <person name="Culley D."/>
            <person name="Daum C."/>
            <person name="Ezra D."/>
            <person name="Gonzalez J."/>
            <person name="Henrissat B."/>
            <person name="Kuo A."/>
            <person name="Liang C."/>
            <person name="Lipzen A."/>
            <person name="Lutzoni F."/>
            <person name="Magnuson J."/>
            <person name="Mondo S."/>
            <person name="Nolan M."/>
            <person name="Ohm R."/>
            <person name="Pangilinan J."/>
            <person name="Park H.-J."/>
            <person name="Ramirez L."/>
            <person name="Alfaro M."/>
            <person name="Sun H."/>
            <person name="Tritt A."/>
            <person name="Yoshinaga Y."/>
            <person name="Zwiers L.-H."/>
            <person name="Turgeon B."/>
            <person name="Goodwin S."/>
            <person name="Spatafora J."/>
            <person name="Crous P."/>
            <person name="Grigoriev I."/>
        </authorList>
    </citation>
    <scope>NUCLEOTIDE SEQUENCE</scope>
    <source>
        <strain evidence="1">CBS 627.86</strain>
    </source>
</reference>
<keyword evidence="2" id="KW-1185">Reference proteome</keyword>
<dbReference type="SUPFAM" id="SSF52047">
    <property type="entry name" value="RNI-like"/>
    <property type="match status" value="1"/>
</dbReference>
<dbReference type="Proteomes" id="UP000799770">
    <property type="component" value="Unassembled WGS sequence"/>
</dbReference>
<evidence type="ECO:0000313" key="2">
    <source>
        <dbReference type="Proteomes" id="UP000799770"/>
    </source>
</evidence>
<gene>
    <name evidence="1" type="ORF">BDV96DRAFT_650360</name>
</gene>